<dbReference type="AlphaFoldDB" id="A0A0D8FRF3"/>
<sequence length="104" mass="11202">MAAHLLHLAKERLAELTFKDEDPPLPVSPVAKKVVSASAKAKAAEKVNTNGDAVMSFRSLLIELDTLTRSTCRVTGAEATFQKTSTPTPTQRRAFELIGAKIPV</sequence>
<dbReference type="Proteomes" id="UP000032336">
    <property type="component" value="Unassembled WGS sequence"/>
</dbReference>
<proteinExistence type="predicted"/>
<protein>
    <submittedName>
        <fullName evidence="1">Uncharacterized protein</fullName>
    </submittedName>
</protein>
<evidence type="ECO:0000313" key="1">
    <source>
        <dbReference type="EMBL" id="KJE75858.1"/>
    </source>
</evidence>
<dbReference type="EMBL" id="JXUW01000027">
    <property type="protein sequence ID" value="KJE75858.1"/>
    <property type="molecule type" value="Genomic_DNA"/>
</dbReference>
<name>A0A0D8FRF3_9ACTN</name>
<organism evidence="1 2">
    <name type="scientific">Ferrimicrobium acidiphilum DSM 19497</name>
    <dbReference type="NCBI Taxonomy" id="1121877"/>
    <lineage>
        <taxon>Bacteria</taxon>
        <taxon>Bacillati</taxon>
        <taxon>Actinomycetota</taxon>
        <taxon>Acidimicrobiia</taxon>
        <taxon>Acidimicrobiales</taxon>
        <taxon>Acidimicrobiaceae</taxon>
        <taxon>Ferrimicrobium</taxon>
    </lineage>
</organism>
<comment type="caution">
    <text evidence="1">The sequence shown here is derived from an EMBL/GenBank/DDBJ whole genome shotgun (WGS) entry which is preliminary data.</text>
</comment>
<evidence type="ECO:0000313" key="2">
    <source>
        <dbReference type="Proteomes" id="UP000032336"/>
    </source>
</evidence>
<keyword evidence="2" id="KW-1185">Reference proteome</keyword>
<accession>A0A0D8FRF3</accession>
<gene>
    <name evidence="1" type="ORF">FEAC_24180</name>
</gene>
<reference evidence="1 2" key="1">
    <citation type="submission" date="2015-01" db="EMBL/GenBank/DDBJ databases">
        <title>Draft genome of the acidophilic iron oxidizer Ferrimicrobium acidiphilum strain T23.</title>
        <authorList>
            <person name="Poehlein A."/>
            <person name="Eisen S."/>
            <person name="Schloemann M."/>
            <person name="Johnson B.D."/>
            <person name="Daniel R."/>
            <person name="Muehling M."/>
        </authorList>
    </citation>
    <scope>NUCLEOTIDE SEQUENCE [LARGE SCALE GENOMIC DNA]</scope>
    <source>
        <strain evidence="1 2">T23</strain>
    </source>
</reference>